<keyword evidence="3" id="KW-1185">Reference proteome</keyword>
<dbReference type="EMBL" id="FOBS01000003">
    <property type="protein sequence ID" value="SEM05897.1"/>
    <property type="molecule type" value="Genomic_DNA"/>
</dbReference>
<dbReference type="Gene3D" id="2.40.50.230">
    <property type="entry name" value="Gp5 N-terminal domain"/>
    <property type="match status" value="1"/>
</dbReference>
<dbReference type="InterPro" id="IPR037026">
    <property type="entry name" value="Vgr_OB-fold_dom_sf"/>
</dbReference>
<sequence length="270" mass="28797">MEDLLLELARQYRNRYYGKYRGFVTDNDDPEKRGRLRLVVPSVLGETPTGWALPSLPFGGLADQGLFVVPEVDAQVWVEFEAGNVDLPIWTGTFWQASGDPPAEADKSPPTTRVLKTPSGHVLQFDDESGKEKFRLAHPAGTEMTVDEKGTVIVADAKGNTLTLDADAGQVIVEDSNGNTITLSSSGATIEDANGNKVEMAASGITVKGQQVVVEGQMVMLAGQGGEPIIKGQSFLTLFATHVHPSAMGPTGPPIPQGEMSTLSMKVMTS</sequence>
<dbReference type="SUPFAM" id="SSF69349">
    <property type="entry name" value="Phage fibre proteins"/>
    <property type="match status" value="1"/>
</dbReference>
<name>A0A1H7VAU5_9BACT</name>
<dbReference type="AlphaFoldDB" id="A0A1H7VAU5"/>
<accession>A0A1H7VAU5</accession>
<dbReference type="Gene3D" id="3.10.450.190">
    <property type="match status" value="1"/>
</dbReference>
<dbReference type="Pfam" id="PF04717">
    <property type="entry name" value="Phage_base_V"/>
    <property type="match status" value="1"/>
</dbReference>
<evidence type="ECO:0000259" key="1">
    <source>
        <dbReference type="Pfam" id="PF04717"/>
    </source>
</evidence>
<evidence type="ECO:0000313" key="2">
    <source>
        <dbReference type="EMBL" id="SEM05897.1"/>
    </source>
</evidence>
<proteinExistence type="predicted"/>
<dbReference type="InterPro" id="IPR006531">
    <property type="entry name" value="Gp5/Vgr_OB"/>
</dbReference>
<organism evidence="2 3">
    <name type="scientific">Syntrophus gentianae</name>
    <dbReference type="NCBI Taxonomy" id="43775"/>
    <lineage>
        <taxon>Bacteria</taxon>
        <taxon>Pseudomonadati</taxon>
        <taxon>Thermodesulfobacteriota</taxon>
        <taxon>Syntrophia</taxon>
        <taxon>Syntrophales</taxon>
        <taxon>Syntrophaceae</taxon>
        <taxon>Syntrophus</taxon>
    </lineage>
</organism>
<dbReference type="RefSeq" id="WP_093882256.1">
    <property type="nucleotide sequence ID" value="NZ_FOBS01000003.1"/>
</dbReference>
<evidence type="ECO:0000313" key="3">
    <source>
        <dbReference type="Proteomes" id="UP000198744"/>
    </source>
</evidence>
<feature type="domain" description="Gp5/Type VI secretion system Vgr protein OB-fold" evidence="1">
    <location>
        <begin position="20"/>
        <end position="95"/>
    </location>
</feature>
<protein>
    <recommendedName>
        <fullName evidence="1">Gp5/Type VI secretion system Vgr protein OB-fold domain-containing protein</fullName>
    </recommendedName>
</protein>
<dbReference type="OrthoDB" id="9762420at2"/>
<dbReference type="STRING" id="43775.SAMN04489760_103116"/>
<gene>
    <name evidence="2" type="ORF">SAMN04489760_103116</name>
</gene>
<reference evidence="2 3" key="1">
    <citation type="submission" date="2016-10" db="EMBL/GenBank/DDBJ databases">
        <authorList>
            <person name="de Groot N.N."/>
        </authorList>
    </citation>
    <scope>NUCLEOTIDE SEQUENCE [LARGE SCALE GENOMIC DNA]</scope>
    <source>
        <strain evidence="2 3">DSM 8423</strain>
    </source>
</reference>
<dbReference type="SUPFAM" id="SSF69255">
    <property type="entry name" value="gp5 N-terminal domain-like"/>
    <property type="match status" value="1"/>
</dbReference>
<dbReference type="Proteomes" id="UP000198744">
    <property type="component" value="Unassembled WGS sequence"/>
</dbReference>